<sequence length="187" mass="18140">MRSAIIALAAAGAVSAQSGYVVSQIADGQIQAPTAPVQYTTPAVETSPVETAPAPAPYTSEAPTAPAYSAETSALAPAPYTTSESVASPVESTPVAYTNPVVNATTAPVEYTTAPAPYPAGNSTTLATSVGTTSVTTTAEASSSTQGSPVGSSTTSAPVASSTGGASTLQMSSAVIAAFGALFAFLA</sequence>
<name>A0A139HE78_9PEZI</name>
<reference evidence="4 5" key="1">
    <citation type="submission" date="2015-07" db="EMBL/GenBank/DDBJ databases">
        <title>Comparative genomics of the Sigatoka disease complex on banana suggests a link between parallel evolutionary changes in Pseudocercospora fijiensis and Pseudocercospora eumusae and increased virulence on the banana host.</title>
        <authorList>
            <person name="Chang T.-C."/>
            <person name="Salvucci A."/>
            <person name="Crous P.W."/>
            <person name="Stergiopoulos I."/>
        </authorList>
    </citation>
    <scope>NUCLEOTIDE SEQUENCE [LARGE SCALE GENOMIC DNA]</scope>
    <source>
        <strain evidence="4 5">CBS 114824</strain>
    </source>
</reference>
<feature type="region of interest" description="Disordered" evidence="2">
    <location>
        <begin position="41"/>
        <end position="64"/>
    </location>
</feature>
<organism evidence="4 5">
    <name type="scientific">Pseudocercospora eumusae</name>
    <dbReference type="NCBI Taxonomy" id="321146"/>
    <lineage>
        <taxon>Eukaryota</taxon>
        <taxon>Fungi</taxon>
        <taxon>Dikarya</taxon>
        <taxon>Ascomycota</taxon>
        <taxon>Pezizomycotina</taxon>
        <taxon>Dothideomycetes</taxon>
        <taxon>Dothideomycetidae</taxon>
        <taxon>Mycosphaerellales</taxon>
        <taxon>Mycosphaerellaceae</taxon>
        <taxon>Pseudocercospora</taxon>
    </lineage>
</organism>
<keyword evidence="1 3" id="KW-0732">Signal</keyword>
<evidence type="ECO:0000256" key="2">
    <source>
        <dbReference type="SAM" id="MobiDB-lite"/>
    </source>
</evidence>
<dbReference type="PROSITE" id="PS50256">
    <property type="entry name" value="PIR_REPEAT_2"/>
    <property type="match status" value="1"/>
</dbReference>
<dbReference type="Pfam" id="PF00399">
    <property type="entry name" value="PIR"/>
    <property type="match status" value="1"/>
</dbReference>
<protein>
    <submittedName>
        <fullName evidence="4">Uncharacterized protein</fullName>
    </submittedName>
</protein>
<dbReference type="Proteomes" id="UP000070133">
    <property type="component" value="Unassembled WGS sequence"/>
</dbReference>
<evidence type="ECO:0000256" key="1">
    <source>
        <dbReference type="ARBA" id="ARBA00022729"/>
    </source>
</evidence>
<dbReference type="AlphaFoldDB" id="A0A139HE78"/>
<feature type="signal peptide" evidence="3">
    <location>
        <begin position="1"/>
        <end position="16"/>
    </location>
</feature>
<dbReference type="STRING" id="321146.A0A139HE78"/>
<accession>A0A139HE78</accession>
<dbReference type="InterPro" id="IPR000420">
    <property type="entry name" value="Yeast_PIR_rpt"/>
</dbReference>
<dbReference type="EMBL" id="LFZN01000068">
    <property type="protein sequence ID" value="KXT00716.1"/>
    <property type="molecule type" value="Genomic_DNA"/>
</dbReference>
<feature type="chain" id="PRO_5007806495" evidence="3">
    <location>
        <begin position="17"/>
        <end position="187"/>
    </location>
</feature>
<dbReference type="OrthoDB" id="10548763at2759"/>
<evidence type="ECO:0000313" key="5">
    <source>
        <dbReference type="Proteomes" id="UP000070133"/>
    </source>
</evidence>
<keyword evidence="5" id="KW-1185">Reference proteome</keyword>
<comment type="caution">
    <text evidence="4">The sequence shown here is derived from an EMBL/GenBank/DDBJ whole genome shotgun (WGS) entry which is preliminary data.</text>
</comment>
<gene>
    <name evidence="4" type="ORF">AC578_8256</name>
</gene>
<evidence type="ECO:0000313" key="4">
    <source>
        <dbReference type="EMBL" id="KXT00716.1"/>
    </source>
</evidence>
<dbReference type="GO" id="GO:0005199">
    <property type="term" value="F:structural constituent of cell wall"/>
    <property type="evidence" value="ECO:0007669"/>
    <property type="project" value="InterPro"/>
</dbReference>
<proteinExistence type="predicted"/>
<evidence type="ECO:0000256" key="3">
    <source>
        <dbReference type="SAM" id="SignalP"/>
    </source>
</evidence>
<feature type="region of interest" description="Disordered" evidence="2">
    <location>
        <begin position="137"/>
        <end position="164"/>
    </location>
</feature>